<dbReference type="PANTHER" id="PTHR30293">
    <property type="entry name" value="TRANSCRIPTIONAL REGULATORY PROTEIN NAC-RELATED"/>
    <property type="match status" value="1"/>
</dbReference>
<dbReference type="GO" id="GO:0003677">
    <property type="term" value="F:DNA binding"/>
    <property type="evidence" value="ECO:0007669"/>
    <property type="project" value="UniProtKB-KW"/>
</dbReference>
<dbReference type="InterPro" id="IPR036390">
    <property type="entry name" value="WH_DNA-bd_sf"/>
</dbReference>
<dbReference type="InterPro" id="IPR036388">
    <property type="entry name" value="WH-like_DNA-bd_sf"/>
</dbReference>
<feature type="domain" description="HTH lysR-type" evidence="7">
    <location>
        <begin position="1"/>
        <end position="58"/>
    </location>
</feature>
<dbReference type="GO" id="GO:2000142">
    <property type="term" value="P:regulation of DNA-templated transcription initiation"/>
    <property type="evidence" value="ECO:0007669"/>
    <property type="project" value="TreeGrafter"/>
</dbReference>
<comment type="caution">
    <text evidence="8">The sequence shown here is derived from an EMBL/GenBank/DDBJ whole genome shotgun (WGS) entry which is preliminary data.</text>
</comment>
<sequence>MDIRQIRIFKAVYEAGSIVGAGEIERSAPSVIAHHLANLEHSLKQPLFERSSRGVIPTPAGQHFYSHASAILRAFENAESDMRDQTEKLSGHVIIGMAFSAVLGAAMPMVVRLEEEQPQLRIDIAESVSGMTIERLIAADVDLALAYNPPRDPRLSVKPLLEEQMICVGLPELVGDPATPLSFEEFLTMHYVLTKKGRRGRPTPEDTDIQKRLEHNAAFYSENVAAALLFVNQGFGVMLATRANLEHGVFATGVIGREIVNPSLTRSLYLCERRDTPPSRSAIYIRDLILDVMSKEIEAGRWKCRSLMVKTEKARSKKTAH</sequence>
<keyword evidence="6" id="KW-0472">Membrane</keyword>
<keyword evidence="6" id="KW-0812">Transmembrane</keyword>
<organism evidence="8 9">
    <name type="scientific">Rhizobium sullae</name>
    <name type="common">Rhizobium hedysari</name>
    <dbReference type="NCBI Taxonomy" id="50338"/>
    <lineage>
        <taxon>Bacteria</taxon>
        <taxon>Pseudomonadati</taxon>
        <taxon>Pseudomonadota</taxon>
        <taxon>Alphaproteobacteria</taxon>
        <taxon>Hyphomicrobiales</taxon>
        <taxon>Rhizobiaceae</taxon>
        <taxon>Rhizobium/Agrobacterium group</taxon>
        <taxon>Rhizobium</taxon>
    </lineage>
</organism>
<dbReference type="RefSeq" id="WP_132568887.1">
    <property type="nucleotide sequence ID" value="NZ_SMBH01000044.1"/>
</dbReference>
<evidence type="ECO:0000256" key="3">
    <source>
        <dbReference type="ARBA" id="ARBA00023125"/>
    </source>
</evidence>
<evidence type="ECO:0000256" key="6">
    <source>
        <dbReference type="SAM" id="Phobius"/>
    </source>
</evidence>
<dbReference type="GO" id="GO:0003700">
    <property type="term" value="F:DNA-binding transcription factor activity"/>
    <property type="evidence" value="ECO:0007669"/>
    <property type="project" value="InterPro"/>
</dbReference>
<keyword evidence="4" id="KW-0010">Activator</keyword>
<protein>
    <submittedName>
        <fullName evidence="8">DNA-binding transcriptional LysR family regulator</fullName>
    </submittedName>
</protein>
<evidence type="ECO:0000256" key="1">
    <source>
        <dbReference type="ARBA" id="ARBA00009437"/>
    </source>
</evidence>
<evidence type="ECO:0000259" key="7">
    <source>
        <dbReference type="PROSITE" id="PS50931"/>
    </source>
</evidence>
<evidence type="ECO:0000256" key="4">
    <source>
        <dbReference type="ARBA" id="ARBA00023159"/>
    </source>
</evidence>
<keyword evidence="6" id="KW-1133">Transmembrane helix</keyword>
<accession>A0A4R3PRV1</accession>
<dbReference type="SUPFAM" id="SSF46785">
    <property type="entry name" value="Winged helix' DNA-binding domain"/>
    <property type="match status" value="1"/>
</dbReference>
<keyword evidence="2" id="KW-0805">Transcription regulation</keyword>
<evidence type="ECO:0000313" key="9">
    <source>
        <dbReference type="Proteomes" id="UP000294576"/>
    </source>
</evidence>
<evidence type="ECO:0000256" key="2">
    <source>
        <dbReference type="ARBA" id="ARBA00023015"/>
    </source>
</evidence>
<dbReference type="Gene3D" id="1.10.10.10">
    <property type="entry name" value="Winged helix-like DNA-binding domain superfamily/Winged helix DNA-binding domain"/>
    <property type="match status" value="1"/>
</dbReference>
<dbReference type="Gene3D" id="3.40.190.10">
    <property type="entry name" value="Periplasmic binding protein-like II"/>
    <property type="match status" value="2"/>
</dbReference>
<gene>
    <name evidence="8" type="ORF">EV132_1449</name>
</gene>
<dbReference type="PROSITE" id="PS50931">
    <property type="entry name" value="HTH_LYSR"/>
    <property type="match status" value="1"/>
</dbReference>
<dbReference type="InterPro" id="IPR000847">
    <property type="entry name" value="LysR_HTH_N"/>
</dbReference>
<dbReference type="SUPFAM" id="SSF53850">
    <property type="entry name" value="Periplasmic binding protein-like II"/>
    <property type="match status" value="1"/>
</dbReference>
<dbReference type="AlphaFoldDB" id="A0A4R3PRV1"/>
<dbReference type="Pfam" id="PF00126">
    <property type="entry name" value="HTH_1"/>
    <property type="match status" value="1"/>
</dbReference>
<evidence type="ECO:0000313" key="8">
    <source>
        <dbReference type="EMBL" id="TCU03645.1"/>
    </source>
</evidence>
<proteinExistence type="inferred from homology"/>
<dbReference type="Proteomes" id="UP000294576">
    <property type="component" value="Unassembled WGS sequence"/>
</dbReference>
<dbReference type="EMBL" id="SMBH01000044">
    <property type="protein sequence ID" value="TCU03645.1"/>
    <property type="molecule type" value="Genomic_DNA"/>
</dbReference>
<dbReference type="PANTHER" id="PTHR30293:SF0">
    <property type="entry name" value="NITROGEN ASSIMILATION REGULATORY PROTEIN NAC"/>
    <property type="match status" value="1"/>
</dbReference>
<evidence type="ECO:0000256" key="5">
    <source>
        <dbReference type="ARBA" id="ARBA00023163"/>
    </source>
</evidence>
<reference evidence="8 9" key="1">
    <citation type="submission" date="2019-03" db="EMBL/GenBank/DDBJ databases">
        <title>Genomic Encyclopedia of Type Strains, Phase IV (KMG-V): Genome sequencing to study the core and pangenomes of soil and plant-associated prokaryotes.</title>
        <authorList>
            <person name="Whitman W."/>
        </authorList>
    </citation>
    <scope>NUCLEOTIDE SEQUENCE [LARGE SCALE GENOMIC DNA]</scope>
    <source>
        <strain evidence="8 9">Hc14</strain>
    </source>
</reference>
<dbReference type="Pfam" id="PF03466">
    <property type="entry name" value="LysR_substrate"/>
    <property type="match status" value="1"/>
</dbReference>
<keyword evidence="5" id="KW-0804">Transcription</keyword>
<comment type="similarity">
    <text evidence="1">Belongs to the LysR transcriptional regulatory family.</text>
</comment>
<feature type="transmembrane region" description="Helical" evidence="6">
    <location>
        <begin position="89"/>
        <end position="111"/>
    </location>
</feature>
<dbReference type="InterPro" id="IPR005119">
    <property type="entry name" value="LysR_subst-bd"/>
</dbReference>
<keyword evidence="3 8" id="KW-0238">DNA-binding</keyword>
<name>A0A4R3PRV1_RHISU</name>